<evidence type="ECO:0000313" key="3">
    <source>
        <dbReference type="Proteomes" id="UP000095085"/>
    </source>
</evidence>
<evidence type="ECO:0000313" key="2">
    <source>
        <dbReference type="EMBL" id="ODV64595.1"/>
    </source>
</evidence>
<dbReference type="RefSeq" id="XP_020073662.1">
    <property type="nucleotide sequence ID" value="XM_020223770.1"/>
</dbReference>
<feature type="non-terminal residue" evidence="2">
    <location>
        <position position="139"/>
    </location>
</feature>
<accession>A0A1E4RBU6</accession>
<dbReference type="AlphaFoldDB" id="A0A1E4RBU6"/>
<feature type="chain" id="PRO_5009162226" evidence="1">
    <location>
        <begin position="25"/>
        <end position="139"/>
    </location>
</feature>
<name>A0A1E4RBU6_9ASCO</name>
<gene>
    <name evidence="2" type="ORF">HYPBUDRAFT_8618</name>
</gene>
<evidence type="ECO:0000256" key="1">
    <source>
        <dbReference type="SAM" id="SignalP"/>
    </source>
</evidence>
<dbReference type="EMBL" id="KV454548">
    <property type="protein sequence ID" value="ODV64595.1"/>
    <property type="molecule type" value="Genomic_DNA"/>
</dbReference>
<organism evidence="2 3">
    <name type="scientific">Hyphopichia burtonii NRRL Y-1933</name>
    <dbReference type="NCBI Taxonomy" id="984485"/>
    <lineage>
        <taxon>Eukaryota</taxon>
        <taxon>Fungi</taxon>
        <taxon>Dikarya</taxon>
        <taxon>Ascomycota</taxon>
        <taxon>Saccharomycotina</taxon>
        <taxon>Pichiomycetes</taxon>
        <taxon>Debaryomycetaceae</taxon>
        <taxon>Hyphopichia</taxon>
    </lineage>
</organism>
<keyword evidence="1" id="KW-0732">Signal</keyword>
<feature type="signal peptide" evidence="1">
    <location>
        <begin position="1"/>
        <end position="24"/>
    </location>
</feature>
<proteinExistence type="predicted"/>
<dbReference type="OrthoDB" id="10663307at2759"/>
<reference evidence="3" key="1">
    <citation type="submission" date="2016-05" db="EMBL/GenBank/DDBJ databases">
        <title>Comparative genomics of biotechnologically important yeasts.</title>
        <authorList>
            <consortium name="DOE Joint Genome Institute"/>
            <person name="Riley R."/>
            <person name="Haridas S."/>
            <person name="Wolfe K.H."/>
            <person name="Lopes M.R."/>
            <person name="Hittinger C.T."/>
            <person name="Goker M."/>
            <person name="Salamov A."/>
            <person name="Wisecaver J."/>
            <person name="Long T.M."/>
            <person name="Aerts A.L."/>
            <person name="Barry K."/>
            <person name="Choi C."/>
            <person name="Clum A."/>
            <person name="Coughlan A.Y."/>
            <person name="Deshpande S."/>
            <person name="Douglass A.P."/>
            <person name="Hanson S.J."/>
            <person name="Klenk H.-P."/>
            <person name="Labutti K."/>
            <person name="Lapidus A."/>
            <person name="Lindquist E."/>
            <person name="Lipzen A."/>
            <person name="Meier-Kolthoff J.P."/>
            <person name="Ohm R.A."/>
            <person name="Otillar R.P."/>
            <person name="Pangilinan J."/>
            <person name="Peng Y."/>
            <person name="Rokas A."/>
            <person name="Rosa C.A."/>
            <person name="Scheuner C."/>
            <person name="Sibirny A.A."/>
            <person name="Slot J.C."/>
            <person name="Stielow J.B."/>
            <person name="Sun H."/>
            <person name="Kurtzman C.P."/>
            <person name="Blackwell M."/>
            <person name="Grigoriev I.V."/>
            <person name="Jeffries T.W."/>
        </authorList>
    </citation>
    <scope>NUCLEOTIDE SEQUENCE [LARGE SCALE GENOMIC DNA]</scope>
    <source>
        <strain evidence="3">NRRL Y-1933</strain>
    </source>
</reference>
<dbReference type="GeneID" id="30998319"/>
<sequence>MIFSKSTAVTVALASASFLTNVNANNRFLNDDYADLAKDQPSNSYCLGQDIVQVGESVDLNGESNHHVLESSSGAGAKRSLASGGIAAGVGADVLGSTADIGAGLGGSILKRHLIDGAAAIGADADLLGAVSAGAGIGA</sequence>
<dbReference type="Proteomes" id="UP000095085">
    <property type="component" value="Unassembled WGS sequence"/>
</dbReference>
<keyword evidence="3" id="KW-1185">Reference proteome</keyword>
<protein>
    <submittedName>
        <fullName evidence="2">Uncharacterized protein</fullName>
    </submittedName>
</protein>